<dbReference type="Pfam" id="PF00075">
    <property type="entry name" value="RNase_H"/>
    <property type="match status" value="1"/>
</dbReference>
<dbReference type="AlphaFoldDB" id="L7M015"/>
<dbReference type="InterPro" id="IPR036397">
    <property type="entry name" value="RNaseH_sf"/>
</dbReference>
<accession>L7M015</accession>
<reference evidence="3" key="2">
    <citation type="journal article" date="2015" name="J. Proteomics">
        <title>Sexual differences in the sialomes of the zebra tick, Rhipicephalus pulchellus.</title>
        <authorList>
            <person name="Tan A.W."/>
            <person name="Francischetti I.M."/>
            <person name="Slovak M."/>
            <person name="Kini R.M."/>
            <person name="Ribeiro J.M."/>
        </authorList>
    </citation>
    <scope>NUCLEOTIDE SEQUENCE</scope>
    <source>
        <tissue evidence="3">Salivary gland</tissue>
    </source>
</reference>
<dbReference type="SUPFAM" id="SSF56672">
    <property type="entry name" value="DNA/RNA polymerases"/>
    <property type="match status" value="1"/>
</dbReference>
<dbReference type="InterPro" id="IPR043502">
    <property type="entry name" value="DNA/RNA_pol_sf"/>
</dbReference>
<dbReference type="PROSITE" id="PS50879">
    <property type="entry name" value="RNASE_H_1"/>
    <property type="match status" value="1"/>
</dbReference>
<dbReference type="Gene3D" id="3.30.420.10">
    <property type="entry name" value="Ribonuclease H-like superfamily/Ribonuclease H"/>
    <property type="match status" value="1"/>
</dbReference>
<dbReference type="PANTHER" id="PTHR47027:SF20">
    <property type="entry name" value="REVERSE TRANSCRIPTASE-LIKE PROTEIN WITH RNA-DIRECTED DNA POLYMERASE DOMAIN"/>
    <property type="match status" value="1"/>
</dbReference>
<dbReference type="EMBL" id="GACK01007847">
    <property type="protein sequence ID" value="JAA57187.1"/>
    <property type="molecule type" value="mRNA"/>
</dbReference>
<dbReference type="GO" id="GO:0042575">
    <property type="term" value="C:DNA polymerase complex"/>
    <property type="evidence" value="ECO:0007669"/>
    <property type="project" value="UniProtKB-ARBA"/>
</dbReference>
<reference evidence="3" key="1">
    <citation type="submission" date="2012-11" db="EMBL/GenBank/DDBJ databases">
        <authorList>
            <person name="Lucero-Rivera Y.E."/>
            <person name="Tovar-Ramirez D."/>
        </authorList>
    </citation>
    <scope>NUCLEOTIDE SEQUENCE</scope>
    <source>
        <tissue evidence="3">Salivary gland</tissue>
    </source>
</reference>
<evidence type="ECO:0000313" key="3">
    <source>
        <dbReference type="EMBL" id="JAA57187.1"/>
    </source>
</evidence>
<proteinExistence type="evidence at transcript level"/>
<dbReference type="GO" id="GO:0003676">
    <property type="term" value="F:nucleic acid binding"/>
    <property type="evidence" value="ECO:0007669"/>
    <property type="project" value="InterPro"/>
</dbReference>
<dbReference type="GO" id="GO:0071897">
    <property type="term" value="P:DNA biosynthetic process"/>
    <property type="evidence" value="ECO:0007669"/>
    <property type="project" value="UniProtKB-ARBA"/>
</dbReference>
<dbReference type="PROSITE" id="PS50878">
    <property type="entry name" value="RT_POL"/>
    <property type="match status" value="1"/>
</dbReference>
<dbReference type="InterPro" id="IPR000477">
    <property type="entry name" value="RT_dom"/>
</dbReference>
<dbReference type="Pfam" id="PF00078">
    <property type="entry name" value="RVT_1"/>
    <property type="match status" value="1"/>
</dbReference>
<dbReference type="GO" id="GO:0004523">
    <property type="term" value="F:RNA-DNA hybrid ribonuclease activity"/>
    <property type="evidence" value="ECO:0007669"/>
    <property type="project" value="InterPro"/>
</dbReference>
<dbReference type="PANTHER" id="PTHR47027">
    <property type="entry name" value="REVERSE TRANSCRIPTASE DOMAIN-CONTAINING PROTEIN"/>
    <property type="match status" value="1"/>
</dbReference>
<name>L7M015_RHIPC</name>
<evidence type="ECO:0000259" key="2">
    <source>
        <dbReference type="PROSITE" id="PS50879"/>
    </source>
</evidence>
<feature type="domain" description="RNase H type-1" evidence="2">
    <location>
        <begin position="302"/>
        <end position="427"/>
    </location>
</feature>
<sequence>MPNKGTPQGAIISPLLFNIAMRRLARALDCVPQLGYTLYADDITLWATRGSLASKEQTLQEAALAVENFARTSGLSCAPEKSEVIRIHSKRYKSNGKIEIEIENQKIKEVTVARILGFWVQSNGRANHTIGLLKSATKQVARMIQRITFHKKGMKESDTVRLVQALVMSKLTYSLPFHTLNKSEEGQVDSIIRGAYKAALGLPIGTPTDRLLEIGVHNTYAELKAATLISQRNRLSQTKSGREILIRAGIPPHPQNLDEGLVEIPEPVRRHISVAPIPRNMTKERHKERREERIKWIRKLVRGNENVLYVDASRYNWKRSVVTIVSSDTRCMVSSASLYTSSIAKAECFAIALAIKSRERNVGQAYITIISDSQEACRLFTKGRLPLKIRHLLGDELHNTYRLVWCPGHAGLEGNERADALARALTNRAEHQPPSLLPPPHPTHDALCEEEDNDPARMAPRELLAHQRCARQKYGAPHKSLKGADATDLRRIQTGVYPNLLRLHKIFPILYGCECPWCRDSPPTLYHISWGCSKRPQKLNRLQRTYELENSLEQWEALLASSDPEVQLALLDHVRLAAQASGALDMGPHPSRS</sequence>
<dbReference type="InterPro" id="IPR002156">
    <property type="entry name" value="RNaseH_domain"/>
</dbReference>
<protein>
    <submittedName>
        <fullName evidence="3">Putative tick transposon</fullName>
    </submittedName>
</protein>
<organism evidence="3">
    <name type="scientific">Rhipicephalus pulchellus</name>
    <name type="common">Yellow backed tick</name>
    <name type="synonym">Dermacentor pulchellus</name>
    <dbReference type="NCBI Taxonomy" id="72859"/>
    <lineage>
        <taxon>Eukaryota</taxon>
        <taxon>Metazoa</taxon>
        <taxon>Ecdysozoa</taxon>
        <taxon>Arthropoda</taxon>
        <taxon>Chelicerata</taxon>
        <taxon>Arachnida</taxon>
        <taxon>Acari</taxon>
        <taxon>Parasitiformes</taxon>
        <taxon>Ixodida</taxon>
        <taxon>Ixodoidea</taxon>
        <taxon>Ixodidae</taxon>
        <taxon>Rhipicephalinae</taxon>
        <taxon>Rhipicephalus</taxon>
        <taxon>Rhipicephalus</taxon>
    </lineage>
</organism>
<dbReference type="InterPro" id="IPR012337">
    <property type="entry name" value="RNaseH-like_sf"/>
</dbReference>
<evidence type="ECO:0000259" key="1">
    <source>
        <dbReference type="PROSITE" id="PS50878"/>
    </source>
</evidence>
<feature type="domain" description="Reverse transcriptase" evidence="1">
    <location>
        <begin position="1"/>
        <end position="120"/>
    </location>
</feature>
<dbReference type="SUPFAM" id="SSF53098">
    <property type="entry name" value="Ribonuclease H-like"/>
    <property type="match status" value="1"/>
</dbReference>